<dbReference type="KEGG" id="ffu:CLAFUR5_01891"/>
<dbReference type="GeneID" id="71981769"/>
<feature type="transmembrane region" description="Helical" evidence="1">
    <location>
        <begin position="37"/>
        <end position="60"/>
    </location>
</feature>
<protein>
    <recommendedName>
        <fullName evidence="4">Integral membrane protein</fullName>
    </recommendedName>
</protein>
<keyword evidence="1" id="KW-0812">Transmembrane</keyword>
<dbReference type="OrthoDB" id="2603at2759"/>
<gene>
    <name evidence="2" type="ORF">CLAFUR5_01891</name>
</gene>
<keyword evidence="1" id="KW-0472">Membrane</keyword>
<keyword evidence="3" id="KW-1185">Reference proteome</keyword>
<evidence type="ECO:0000313" key="2">
    <source>
        <dbReference type="EMBL" id="UJO12973.1"/>
    </source>
</evidence>
<keyword evidence="1" id="KW-1133">Transmembrane helix</keyword>
<proteinExistence type="predicted"/>
<sequence>MYHACPVCRLCGRLTASSLFAWIPVAFPETEFEGEKYYLVGLLGVVGVVAYQIGAMLAYLEAVNDGCIHGSFLRRFLEVHETDEKRLFDQKLRLFAHHMLPSRRKRRAGTNVHQTIEELEGGWEAATGADSALQASVSHADSVPRRGGLDLGIEQGQNREYHRFRWWPTWENFKSHHLYEIGFLACSIQFLGATMLIAPGIVALPGIPESLADWELNVAYWVPDIVGSVAFVTASMMLMLETQTKWYRPNFGVLGWWVSLWAVMGSVGFLLCGALGAVVRKYHWADYHATLANSLGSASFLVASLLMWYEAVNKRSISELREVPGKM</sequence>
<dbReference type="EMBL" id="CP090163">
    <property type="protein sequence ID" value="UJO12973.1"/>
    <property type="molecule type" value="Genomic_DNA"/>
</dbReference>
<dbReference type="RefSeq" id="XP_047757339.1">
    <property type="nucleotide sequence ID" value="XM_047901039.1"/>
</dbReference>
<evidence type="ECO:0000256" key="1">
    <source>
        <dbReference type="SAM" id="Phobius"/>
    </source>
</evidence>
<accession>A0A9Q8P4H3</accession>
<dbReference type="AlphaFoldDB" id="A0A9Q8P4H3"/>
<feature type="transmembrane region" description="Helical" evidence="1">
    <location>
        <begin position="181"/>
        <end position="207"/>
    </location>
</feature>
<feature type="transmembrane region" description="Helical" evidence="1">
    <location>
        <begin position="252"/>
        <end position="279"/>
    </location>
</feature>
<feature type="transmembrane region" description="Helical" evidence="1">
    <location>
        <begin position="219"/>
        <end position="240"/>
    </location>
</feature>
<evidence type="ECO:0000313" key="3">
    <source>
        <dbReference type="Proteomes" id="UP000756132"/>
    </source>
</evidence>
<feature type="transmembrane region" description="Helical" evidence="1">
    <location>
        <begin position="291"/>
        <end position="309"/>
    </location>
</feature>
<reference evidence="2" key="2">
    <citation type="journal article" date="2022" name="Microb. Genom.">
        <title>A chromosome-scale genome assembly of the tomato pathogen Cladosporium fulvum reveals a compartmentalized genome architecture and the presence of a dispensable chromosome.</title>
        <authorList>
            <person name="Zaccaron A.Z."/>
            <person name="Chen L.H."/>
            <person name="Samaras A."/>
            <person name="Stergiopoulos I."/>
        </authorList>
    </citation>
    <scope>NUCLEOTIDE SEQUENCE</scope>
    <source>
        <strain evidence="2">Race5_Kim</strain>
    </source>
</reference>
<evidence type="ECO:0008006" key="4">
    <source>
        <dbReference type="Google" id="ProtNLM"/>
    </source>
</evidence>
<organism evidence="2 3">
    <name type="scientific">Passalora fulva</name>
    <name type="common">Tomato leaf mold</name>
    <name type="synonym">Cladosporium fulvum</name>
    <dbReference type="NCBI Taxonomy" id="5499"/>
    <lineage>
        <taxon>Eukaryota</taxon>
        <taxon>Fungi</taxon>
        <taxon>Dikarya</taxon>
        <taxon>Ascomycota</taxon>
        <taxon>Pezizomycotina</taxon>
        <taxon>Dothideomycetes</taxon>
        <taxon>Dothideomycetidae</taxon>
        <taxon>Mycosphaerellales</taxon>
        <taxon>Mycosphaerellaceae</taxon>
        <taxon>Fulvia</taxon>
    </lineage>
</organism>
<dbReference type="Proteomes" id="UP000756132">
    <property type="component" value="Chromosome 1"/>
</dbReference>
<name>A0A9Q8P4H3_PASFU</name>
<reference evidence="2" key="1">
    <citation type="submission" date="2021-12" db="EMBL/GenBank/DDBJ databases">
        <authorList>
            <person name="Zaccaron A."/>
            <person name="Stergiopoulos I."/>
        </authorList>
    </citation>
    <scope>NUCLEOTIDE SEQUENCE</scope>
    <source>
        <strain evidence="2">Race5_Kim</strain>
    </source>
</reference>